<dbReference type="Pfam" id="PF14792">
    <property type="entry name" value="DNA_pol_B_palm"/>
    <property type="match status" value="1"/>
</dbReference>
<dbReference type="PRINTS" id="PR00869">
    <property type="entry name" value="DNAPOLX"/>
</dbReference>
<dbReference type="EMBL" id="LT554489">
    <property type="protein sequence ID" value="SAM06050.1"/>
    <property type="molecule type" value="Genomic_DNA"/>
</dbReference>
<keyword evidence="4 13" id="KW-0808">Transferase</keyword>
<dbReference type="FunFam" id="1.10.150.20:FF:000010">
    <property type="entry name" value="DNA polymerase lambda"/>
    <property type="match status" value="1"/>
</dbReference>
<dbReference type="AlphaFoldDB" id="A0A168R3T5"/>
<keyword evidence="17" id="KW-1185">Reference proteome</keyword>
<dbReference type="SUPFAM" id="SSF81301">
    <property type="entry name" value="Nucleotidyltransferase"/>
    <property type="match status" value="1"/>
</dbReference>
<dbReference type="InterPro" id="IPR002008">
    <property type="entry name" value="DNA_pol_X_beta-like"/>
</dbReference>
<dbReference type="GO" id="GO:0006303">
    <property type="term" value="P:double-strand break repair via nonhomologous end joining"/>
    <property type="evidence" value="ECO:0007669"/>
    <property type="project" value="TreeGrafter"/>
</dbReference>
<dbReference type="InterPro" id="IPR036420">
    <property type="entry name" value="BRCT_dom_sf"/>
</dbReference>
<dbReference type="GO" id="GO:0016829">
    <property type="term" value="F:lyase activity"/>
    <property type="evidence" value="ECO:0007669"/>
    <property type="project" value="UniProtKB-KW"/>
</dbReference>
<accession>A0A168R3T5</accession>
<dbReference type="PRINTS" id="PR00870">
    <property type="entry name" value="DNAPOLXBETA"/>
</dbReference>
<keyword evidence="9 13" id="KW-0234">DNA repair</keyword>
<dbReference type="Proteomes" id="UP000078561">
    <property type="component" value="Unassembled WGS sequence"/>
</dbReference>
<comment type="cofactor">
    <cofactor evidence="1">
        <name>Mn(2+)</name>
        <dbReference type="ChEBI" id="CHEBI:29035"/>
    </cofactor>
</comment>
<keyword evidence="8 13" id="KW-0239">DNA-directed DNA polymerase</keyword>
<reference evidence="16" key="1">
    <citation type="submission" date="2016-04" db="EMBL/GenBank/DDBJ databases">
        <authorList>
            <person name="Evans L.H."/>
            <person name="Alamgir A."/>
            <person name="Owens N."/>
            <person name="Weber N.D."/>
            <person name="Virtaneva K."/>
            <person name="Barbian K."/>
            <person name="Babar A."/>
            <person name="Rosenke K."/>
        </authorList>
    </citation>
    <scope>NUCLEOTIDE SEQUENCE [LARGE SCALE GENOMIC DNA]</scope>
    <source>
        <strain evidence="16">CBS 101.48</strain>
    </source>
</reference>
<keyword evidence="5 13" id="KW-0548">Nucleotidyltransferase</keyword>
<dbReference type="Gene3D" id="3.30.210.10">
    <property type="entry name" value="DNA polymerase, thumb domain"/>
    <property type="match status" value="1"/>
</dbReference>
<keyword evidence="6" id="KW-0479">Metal-binding</keyword>
<dbReference type="Pfam" id="PF14791">
    <property type="entry name" value="DNA_pol_B_thumb"/>
    <property type="match status" value="1"/>
</dbReference>
<dbReference type="InterPro" id="IPR043519">
    <property type="entry name" value="NT_sf"/>
</dbReference>
<dbReference type="OrthoDB" id="205514at2759"/>
<dbReference type="GO" id="GO:0003887">
    <property type="term" value="F:DNA-directed DNA polymerase activity"/>
    <property type="evidence" value="ECO:0007669"/>
    <property type="project" value="UniProtKB-UniRule"/>
</dbReference>
<evidence type="ECO:0000256" key="11">
    <source>
        <dbReference type="ARBA" id="ARBA00023242"/>
    </source>
</evidence>
<dbReference type="InterPro" id="IPR028207">
    <property type="entry name" value="DNA_pol_B_palm_palm"/>
</dbReference>
<evidence type="ECO:0000313" key="17">
    <source>
        <dbReference type="Proteomes" id="UP000078561"/>
    </source>
</evidence>
<evidence type="ECO:0000256" key="3">
    <source>
        <dbReference type="ARBA" id="ARBA00008323"/>
    </source>
</evidence>
<dbReference type="GO" id="GO:0003677">
    <property type="term" value="F:DNA binding"/>
    <property type="evidence" value="ECO:0007669"/>
    <property type="project" value="UniProtKB-UniRule"/>
</dbReference>
<comment type="function">
    <text evidence="13">DNA polymerase that functions in several pathways of DNA repair. Involved in base excision repair (BER) responsible for repair of lesions that give rise to abasic (AP) sites in DNA. Also contributes to DNA double-strand break repair by non-homologous end joining and homologous recombination. Has both template-dependent and template-independent (terminal transferase) DNA polymerase activities. Has also a 5'-deoxyribose-5-phosphate lyase (dRP lyase) activity.</text>
</comment>
<evidence type="ECO:0000256" key="13">
    <source>
        <dbReference type="RuleBase" id="RU366014"/>
    </source>
</evidence>
<proteinExistence type="inferred from homology"/>
<evidence type="ECO:0000256" key="10">
    <source>
        <dbReference type="ARBA" id="ARBA00023239"/>
    </source>
</evidence>
<protein>
    <recommendedName>
        <fullName evidence="13">DNA polymerase</fullName>
        <ecNumber evidence="13">2.7.7.7</ecNumber>
    </recommendedName>
</protein>
<dbReference type="EC" id="2.7.7.7" evidence="13"/>
<organism evidence="16">
    <name type="scientific">Absidia glauca</name>
    <name type="common">Pin mould</name>
    <dbReference type="NCBI Taxonomy" id="4829"/>
    <lineage>
        <taxon>Eukaryota</taxon>
        <taxon>Fungi</taxon>
        <taxon>Fungi incertae sedis</taxon>
        <taxon>Mucoromycota</taxon>
        <taxon>Mucoromycotina</taxon>
        <taxon>Mucoromycetes</taxon>
        <taxon>Mucorales</taxon>
        <taxon>Cunninghamellaceae</taxon>
        <taxon>Absidia</taxon>
    </lineage>
</organism>
<gene>
    <name evidence="16" type="primary">ABSGL_11926.1 scaffold 12357</name>
</gene>
<dbReference type="InterPro" id="IPR037160">
    <property type="entry name" value="DNA_Pol_thumb_sf"/>
</dbReference>
<evidence type="ECO:0000313" key="16">
    <source>
        <dbReference type="EMBL" id="SAM06050.1"/>
    </source>
</evidence>
<evidence type="ECO:0000256" key="14">
    <source>
        <dbReference type="SAM" id="MobiDB-lite"/>
    </source>
</evidence>
<feature type="compositionally biased region" description="Polar residues" evidence="14">
    <location>
        <begin position="160"/>
        <end position="173"/>
    </location>
</feature>
<evidence type="ECO:0000256" key="6">
    <source>
        <dbReference type="ARBA" id="ARBA00022723"/>
    </source>
</evidence>
<dbReference type="PROSITE" id="PS50172">
    <property type="entry name" value="BRCT"/>
    <property type="match status" value="1"/>
</dbReference>
<dbReference type="CDD" id="cd00141">
    <property type="entry name" value="NT_POLXc"/>
    <property type="match status" value="1"/>
</dbReference>
<dbReference type="PANTHER" id="PTHR11276:SF29">
    <property type="entry name" value="DNA POLYMERASE TYPE-X FAMILY PROTEIN POL4"/>
    <property type="match status" value="1"/>
</dbReference>
<name>A0A168R3T5_ABSGL</name>
<evidence type="ECO:0000256" key="8">
    <source>
        <dbReference type="ARBA" id="ARBA00022932"/>
    </source>
</evidence>
<dbReference type="InterPro" id="IPR019843">
    <property type="entry name" value="DNA_pol-X_BS"/>
</dbReference>
<dbReference type="SMART" id="SM00292">
    <property type="entry name" value="BRCT"/>
    <property type="match status" value="1"/>
</dbReference>
<dbReference type="InterPro" id="IPR002054">
    <property type="entry name" value="DNA-dir_DNA_pol_X"/>
</dbReference>
<dbReference type="Gene3D" id="3.30.460.10">
    <property type="entry name" value="Beta Polymerase, domain 2"/>
    <property type="match status" value="1"/>
</dbReference>
<evidence type="ECO:0000256" key="1">
    <source>
        <dbReference type="ARBA" id="ARBA00001936"/>
    </source>
</evidence>
<sequence length="519" mass="59136">MSSPSPFAQHKFYILPVKLDQDRIKSLEEGIVSLEGTCLSHLTDATFVITGLKSPARIQRHIPESPCPVVHANWITECVTQQRFMDPTSYRIQVVPLTSSNNDDGDDTSVRPQQMRSWDDIYATYRQQCRRPVSKHAILHGYDPGRKKKRKKATIRREPSYQTTTSGGESSLEQGHPWWAETSLYQATTYICEQPSPLDHCNQALVDIFEFLEHTRELRGDTINGLSYRKAAAVLKTYPHKIKSAHEALQLKGIGKKTGRIIEDYLKTGEVPDIAMVKADEEFKTLELFYNIHGVGATTAREWYNKGHRSMEDITAHEQLSKDQLLGIKYYDDFLQRIPREQVEAIVGEFAALLHTYQSGCDYTVCGSYRRGKASSGDIDILVTHPDEKVTQTLLMGLVDRLQTMGYIKDVLSMSGRGDEEASNQNRQALCVWLSKGATLHRRLDLIVVPWCDYAVAILGWTGSRYFERSLRLRAKQMKGLKVTSHGIFRKDEKLKVETERQAFEVMDLPYLEPSDRNC</sequence>
<dbReference type="STRING" id="4829.A0A168R3T5"/>
<dbReference type="FunCoup" id="A0A168R3T5">
    <property type="interactions" value="243"/>
</dbReference>
<dbReference type="InterPro" id="IPR018944">
    <property type="entry name" value="DNA_pol_lambd_fingers_domain"/>
</dbReference>
<dbReference type="Gene3D" id="3.40.50.10190">
    <property type="entry name" value="BRCT domain"/>
    <property type="match status" value="1"/>
</dbReference>
<evidence type="ECO:0000256" key="12">
    <source>
        <dbReference type="ARBA" id="ARBA00049244"/>
    </source>
</evidence>
<evidence type="ECO:0000256" key="4">
    <source>
        <dbReference type="ARBA" id="ARBA00022679"/>
    </source>
</evidence>
<dbReference type="GO" id="GO:0005634">
    <property type="term" value="C:nucleus"/>
    <property type="evidence" value="ECO:0007669"/>
    <property type="project" value="UniProtKB-SubCell"/>
</dbReference>
<evidence type="ECO:0000259" key="15">
    <source>
        <dbReference type="PROSITE" id="PS50172"/>
    </source>
</evidence>
<dbReference type="InterPro" id="IPR001357">
    <property type="entry name" value="BRCT_dom"/>
</dbReference>
<dbReference type="InParanoid" id="A0A168R3T5"/>
<evidence type="ECO:0000256" key="9">
    <source>
        <dbReference type="ARBA" id="ARBA00023204"/>
    </source>
</evidence>
<keyword evidence="10" id="KW-0456">Lyase</keyword>
<dbReference type="Pfam" id="PF14716">
    <property type="entry name" value="HHH_8"/>
    <property type="match status" value="1"/>
</dbReference>
<evidence type="ECO:0000256" key="7">
    <source>
        <dbReference type="ARBA" id="ARBA00022763"/>
    </source>
</evidence>
<dbReference type="Gene3D" id="1.10.150.20">
    <property type="entry name" value="5' to 3' exonuclease, C-terminal subdomain"/>
    <property type="match status" value="1"/>
</dbReference>
<dbReference type="SUPFAM" id="SSF81585">
    <property type="entry name" value="PsbU/PolX domain-like"/>
    <property type="match status" value="1"/>
</dbReference>
<dbReference type="Pfam" id="PF10391">
    <property type="entry name" value="DNA_pol_lambd_f"/>
    <property type="match status" value="1"/>
</dbReference>
<dbReference type="GO" id="GO:0046872">
    <property type="term" value="F:metal ion binding"/>
    <property type="evidence" value="ECO:0007669"/>
    <property type="project" value="UniProtKB-UniRule"/>
</dbReference>
<dbReference type="FunFam" id="1.10.150.110:FF:000005">
    <property type="entry name" value="DNA polymerase POL4"/>
    <property type="match status" value="1"/>
</dbReference>
<feature type="domain" description="BRCT" evidence="15">
    <location>
        <begin position="2"/>
        <end position="92"/>
    </location>
</feature>
<dbReference type="PANTHER" id="PTHR11276">
    <property type="entry name" value="DNA POLYMERASE TYPE-X FAMILY MEMBER"/>
    <property type="match status" value="1"/>
</dbReference>
<dbReference type="Gene3D" id="1.10.150.110">
    <property type="entry name" value="DNA polymerase beta, N-terminal domain-like"/>
    <property type="match status" value="1"/>
</dbReference>
<dbReference type="InterPro" id="IPR022312">
    <property type="entry name" value="DNA_pol_X"/>
</dbReference>
<evidence type="ECO:0000256" key="2">
    <source>
        <dbReference type="ARBA" id="ARBA00004123"/>
    </source>
</evidence>
<dbReference type="OMA" id="ERDVFDW"/>
<keyword evidence="11 13" id="KW-0539">Nucleus</keyword>
<dbReference type="SUPFAM" id="SSF52113">
    <property type="entry name" value="BRCT domain"/>
    <property type="match status" value="1"/>
</dbReference>
<comment type="catalytic activity">
    <reaction evidence="12 13">
        <text>DNA(n) + a 2'-deoxyribonucleoside 5'-triphosphate = DNA(n+1) + diphosphate</text>
        <dbReference type="Rhea" id="RHEA:22508"/>
        <dbReference type="Rhea" id="RHEA-COMP:17339"/>
        <dbReference type="Rhea" id="RHEA-COMP:17340"/>
        <dbReference type="ChEBI" id="CHEBI:33019"/>
        <dbReference type="ChEBI" id="CHEBI:61560"/>
        <dbReference type="ChEBI" id="CHEBI:173112"/>
        <dbReference type="EC" id="2.7.7.7"/>
    </reaction>
</comment>
<dbReference type="InterPro" id="IPR029398">
    <property type="entry name" value="PolB_thumb"/>
</dbReference>
<dbReference type="PROSITE" id="PS00522">
    <property type="entry name" value="DNA_POLYMERASE_X"/>
    <property type="match status" value="1"/>
</dbReference>
<evidence type="ECO:0000256" key="5">
    <source>
        <dbReference type="ARBA" id="ARBA00022695"/>
    </source>
</evidence>
<comment type="similarity">
    <text evidence="3 13">Belongs to the DNA polymerase type-X family.</text>
</comment>
<comment type="subcellular location">
    <subcellularLocation>
        <location evidence="2 13">Nucleus</location>
    </subcellularLocation>
</comment>
<dbReference type="InterPro" id="IPR010996">
    <property type="entry name" value="HHH_MUS81"/>
</dbReference>
<dbReference type="SUPFAM" id="SSF47802">
    <property type="entry name" value="DNA polymerase beta, N-terminal domain-like"/>
    <property type="match status" value="1"/>
</dbReference>
<feature type="region of interest" description="Disordered" evidence="14">
    <location>
        <begin position="140"/>
        <end position="174"/>
    </location>
</feature>
<dbReference type="SMART" id="SM00483">
    <property type="entry name" value="POLXc"/>
    <property type="match status" value="1"/>
</dbReference>
<keyword evidence="7 13" id="KW-0227">DNA damage</keyword>
<dbReference type="InterPro" id="IPR027421">
    <property type="entry name" value="DNA_pol_lamdba_lyase_dom_sf"/>
</dbReference>